<dbReference type="EC" id="3.4.24.57" evidence="1"/>
<reference evidence="1" key="1">
    <citation type="submission" date="2013-02" db="EMBL/GenBank/DDBJ databases">
        <title>Comparative genomics of Borrelia species.</title>
        <authorList>
            <person name="Schwan T.G."/>
            <person name="Raffel S.J."/>
            <person name="Porcella S.F."/>
        </authorList>
    </citation>
    <scope>NUCLEOTIDE SEQUENCE [LARGE SCALE GENOMIC DNA]</scope>
    <source>
        <strain evidence="1">YOR</strain>
    </source>
</reference>
<protein>
    <submittedName>
        <fullName evidence="1">O-sialoglycoprotein endopeptidase</fullName>
        <ecNumber evidence="1">3.4.24.57</ecNumber>
    </submittedName>
</protein>
<evidence type="ECO:0000313" key="2">
    <source>
        <dbReference type="Proteomes" id="UP000019269"/>
    </source>
</evidence>
<sequence>MIAGIGYLMYLKYGASPIETDANSRIENYKYTKGAKL</sequence>
<accession>A0ABN4CA77</accession>
<name>A0ABN4CA77_9SPIR</name>
<dbReference type="Proteomes" id="UP000019269">
    <property type="component" value="Chromosome"/>
</dbReference>
<evidence type="ECO:0000313" key="1">
    <source>
        <dbReference type="EMBL" id="AHH03777.1"/>
    </source>
</evidence>
<dbReference type="GO" id="GO:0004222">
    <property type="term" value="F:metalloendopeptidase activity"/>
    <property type="evidence" value="ECO:0007669"/>
    <property type="project" value="UniProtKB-EC"/>
</dbReference>
<keyword evidence="2" id="KW-1185">Reference proteome</keyword>
<organism evidence="1 2">
    <name type="scientific">Borrelia nietonii YOR</name>
    <dbReference type="NCBI Taxonomy" id="1293576"/>
    <lineage>
        <taxon>Bacteria</taxon>
        <taxon>Pseudomonadati</taxon>
        <taxon>Spirochaetota</taxon>
        <taxon>Spirochaetia</taxon>
        <taxon>Spirochaetales</taxon>
        <taxon>Borreliaceae</taxon>
        <taxon>Borrelia</taxon>
        <taxon>Borrelia nietonii</taxon>
    </lineage>
</organism>
<keyword evidence="1" id="KW-0378">Hydrolase</keyword>
<gene>
    <name evidence="1" type="ORF">BHY_0826</name>
</gene>
<dbReference type="EMBL" id="CP004146">
    <property type="protein sequence ID" value="AHH03777.1"/>
    <property type="molecule type" value="Genomic_DNA"/>
</dbReference>
<proteinExistence type="predicted"/>